<sequence>MAETITGTKIYSGLADLGQFKAYIYIILGTIVSIIMLGVGIMYIYKDDSNDYTSVDGTIKKVVECKSYENNYGDKKIKINKCSLLVAYKYEEKDIEKQIFVESSKFFIEQEPVKLMIKKNDSSNVKLDDALSMKTTGLLLIFGGVTCFLLCWLYYYLTHRFEVFSAFSGLGTGLGLLRLF</sequence>
<feature type="transmembrane region" description="Helical" evidence="1">
    <location>
        <begin position="136"/>
        <end position="157"/>
    </location>
</feature>
<evidence type="ECO:0000256" key="1">
    <source>
        <dbReference type="SAM" id="Phobius"/>
    </source>
</evidence>
<keyword evidence="1" id="KW-1133">Transmembrane helix</keyword>
<feature type="transmembrane region" description="Helical" evidence="1">
    <location>
        <begin position="22"/>
        <end position="45"/>
    </location>
</feature>
<keyword evidence="1" id="KW-0472">Membrane</keyword>
<name>A0A6C0E042_9ZZZZ</name>
<dbReference type="AlphaFoldDB" id="A0A6C0E042"/>
<dbReference type="EMBL" id="MN739699">
    <property type="protein sequence ID" value="QHT21981.1"/>
    <property type="molecule type" value="Genomic_DNA"/>
</dbReference>
<accession>A0A6C0E042</accession>
<reference evidence="2" key="1">
    <citation type="journal article" date="2020" name="Nature">
        <title>Giant virus diversity and host interactions through global metagenomics.</title>
        <authorList>
            <person name="Schulz F."/>
            <person name="Roux S."/>
            <person name="Paez-Espino D."/>
            <person name="Jungbluth S."/>
            <person name="Walsh D.A."/>
            <person name="Denef V.J."/>
            <person name="McMahon K.D."/>
            <person name="Konstantinidis K.T."/>
            <person name="Eloe-Fadrosh E.A."/>
            <person name="Kyrpides N.C."/>
            <person name="Woyke T."/>
        </authorList>
    </citation>
    <scope>NUCLEOTIDE SEQUENCE</scope>
    <source>
        <strain evidence="2">GVMAG-M-3300023179-103</strain>
    </source>
</reference>
<proteinExistence type="predicted"/>
<evidence type="ECO:0000313" key="2">
    <source>
        <dbReference type="EMBL" id="QHT21981.1"/>
    </source>
</evidence>
<protein>
    <recommendedName>
        <fullName evidence="3">DUF3592 domain-containing protein</fullName>
    </recommendedName>
</protein>
<evidence type="ECO:0008006" key="3">
    <source>
        <dbReference type="Google" id="ProtNLM"/>
    </source>
</evidence>
<organism evidence="2">
    <name type="scientific">viral metagenome</name>
    <dbReference type="NCBI Taxonomy" id="1070528"/>
    <lineage>
        <taxon>unclassified sequences</taxon>
        <taxon>metagenomes</taxon>
        <taxon>organismal metagenomes</taxon>
    </lineage>
</organism>
<keyword evidence="1" id="KW-0812">Transmembrane</keyword>